<comment type="caution">
    <text evidence="2">The sequence shown here is derived from an EMBL/GenBank/DDBJ whole genome shotgun (WGS) entry which is preliminary data.</text>
</comment>
<keyword evidence="3" id="KW-1185">Reference proteome</keyword>
<organism evidence="2 3">
    <name type="scientific">Neisseria dumasiana</name>
    <dbReference type="NCBI Taxonomy" id="1931275"/>
    <lineage>
        <taxon>Bacteria</taxon>
        <taxon>Pseudomonadati</taxon>
        <taxon>Pseudomonadota</taxon>
        <taxon>Betaproteobacteria</taxon>
        <taxon>Neisseriales</taxon>
        <taxon>Neisseriaceae</taxon>
        <taxon>Neisseria</taxon>
    </lineage>
</organism>
<evidence type="ECO:0000313" key="2">
    <source>
        <dbReference type="EMBL" id="OSI36097.1"/>
    </source>
</evidence>
<evidence type="ECO:0000313" key="3">
    <source>
        <dbReference type="Proteomes" id="UP000193346"/>
    </source>
</evidence>
<dbReference type="Proteomes" id="UP000193346">
    <property type="component" value="Unassembled WGS sequence"/>
</dbReference>
<protein>
    <submittedName>
        <fullName evidence="2">Uncharacterized protein</fullName>
    </submittedName>
</protein>
<evidence type="ECO:0000256" key="1">
    <source>
        <dbReference type="SAM" id="MobiDB-lite"/>
    </source>
</evidence>
<feature type="region of interest" description="Disordered" evidence="1">
    <location>
        <begin position="37"/>
        <end position="59"/>
    </location>
</feature>
<feature type="compositionally biased region" description="Basic residues" evidence="1">
    <location>
        <begin position="47"/>
        <end position="59"/>
    </location>
</feature>
<name>A0ABX3WQ06_9NEIS</name>
<dbReference type="EMBL" id="MTAC01000005">
    <property type="protein sequence ID" value="OSI36097.1"/>
    <property type="molecule type" value="Genomic_DNA"/>
</dbReference>
<accession>A0ABX3WQ06</accession>
<sequence length="59" mass="6533">MTKKTLIALAHSLALSAVPIVAPPPVRLCRQHPSIRYGKSGVSANKRTARKMRNRRKAK</sequence>
<proteinExistence type="predicted"/>
<gene>
    <name evidence="2" type="ORF">BV913_02760</name>
</gene>
<reference evidence="2 3" key="1">
    <citation type="submission" date="2017-01" db="EMBL/GenBank/DDBJ databases">
        <authorList>
            <person name="Wolfgang W.J."/>
            <person name="Cole J."/>
            <person name="Wroblewski D."/>
            <person name="Mcginnis J."/>
            <person name="Musser K.A."/>
        </authorList>
    </citation>
    <scope>NUCLEOTIDE SEQUENCE [LARGE SCALE GENOMIC DNA]</scope>
    <source>
        <strain evidence="2 3">93087</strain>
    </source>
</reference>